<reference evidence="8 9" key="1">
    <citation type="submission" date="2024-03" db="EMBL/GenBank/DDBJ databases">
        <title>WGS assembly of Saponaria officinalis var. Norfolk2.</title>
        <authorList>
            <person name="Jenkins J."/>
            <person name="Shu S."/>
            <person name="Grimwood J."/>
            <person name="Barry K."/>
            <person name="Goodstein D."/>
            <person name="Schmutz J."/>
            <person name="Leebens-Mack J."/>
            <person name="Osbourn A."/>
        </authorList>
    </citation>
    <scope>NUCLEOTIDE SEQUENCE [LARGE SCALE GENOMIC DNA]</scope>
    <source>
        <strain evidence="9">cv. Norfolk2</strain>
        <strain evidence="8">JIC</strain>
        <tissue evidence="8">Leaf</tissue>
    </source>
</reference>
<feature type="compositionally biased region" description="Low complexity" evidence="6">
    <location>
        <begin position="57"/>
        <end position="68"/>
    </location>
</feature>
<keyword evidence="3" id="KW-0805">Transcription regulation</keyword>
<dbReference type="AlphaFoldDB" id="A0AAW1J4X4"/>
<dbReference type="GO" id="GO:0000124">
    <property type="term" value="C:SAGA complex"/>
    <property type="evidence" value="ECO:0007669"/>
    <property type="project" value="InterPro"/>
</dbReference>
<dbReference type="PANTHER" id="PTHR12264">
    <property type="entry name" value="TRANSCRIPTION INITIATION FACTOR TFIID SUBUNIT 12"/>
    <property type="match status" value="1"/>
</dbReference>
<evidence type="ECO:0000313" key="9">
    <source>
        <dbReference type="Proteomes" id="UP001443914"/>
    </source>
</evidence>
<evidence type="ECO:0000256" key="3">
    <source>
        <dbReference type="ARBA" id="ARBA00023015"/>
    </source>
</evidence>
<dbReference type="FunFam" id="1.10.20.10:FF:000011">
    <property type="entry name" value="Transcription initiation factor TFIID subunit 12"/>
    <property type="match status" value="1"/>
</dbReference>
<dbReference type="GO" id="GO:0017025">
    <property type="term" value="F:TBP-class protein binding"/>
    <property type="evidence" value="ECO:0007669"/>
    <property type="project" value="TreeGrafter"/>
</dbReference>
<feature type="compositionally biased region" description="Polar residues" evidence="6">
    <location>
        <begin position="84"/>
        <end position="119"/>
    </location>
</feature>
<keyword evidence="4" id="KW-0804">Transcription</keyword>
<dbReference type="GO" id="GO:0046982">
    <property type="term" value="F:protein heterodimerization activity"/>
    <property type="evidence" value="ECO:0007669"/>
    <property type="project" value="InterPro"/>
</dbReference>
<comment type="similarity">
    <text evidence="2">Belongs to the TAF12 family.</text>
</comment>
<comment type="caution">
    <text evidence="8">The sequence shown here is derived from an EMBL/GenBank/DDBJ whole genome shotgun (WGS) entry which is preliminary data.</text>
</comment>
<dbReference type="GO" id="GO:0005669">
    <property type="term" value="C:transcription factor TFIID complex"/>
    <property type="evidence" value="ECO:0007669"/>
    <property type="project" value="InterPro"/>
</dbReference>
<comment type="subcellular location">
    <subcellularLocation>
        <location evidence="1">Nucleus</location>
    </subcellularLocation>
</comment>
<accession>A0AAW1J4X4</accession>
<dbReference type="SUPFAM" id="SSF47113">
    <property type="entry name" value="Histone-fold"/>
    <property type="match status" value="1"/>
</dbReference>
<keyword evidence="9" id="KW-1185">Reference proteome</keyword>
<feature type="domain" description="Transcription initiation factor TFIID subunit 12" evidence="7">
    <location>
        <begin position="191"/>
        <end position="258"/>
    </location>
</feature>
<sequence length="322" mass="34931">MHPPNNPASPILRDVDSSSSLARPSMMGSHLRTPLSSSNPLHTHPLSQNFQGQGVLSTPQSQQSSHQPWLSTQHGRPPVPSLRGQATSQTLQQKTHMPQQSLQPMAATSQPQPLMSFSPQPHYAVSIQSQDNNAQPLSLSRNPQTLINPDQISRVQASGNQRPPPSAVMRFGPADNIPSAEALESCTRILSKRNIQELVHQVDPLEKLDPEVEDVLVEIADDFIDSVTAFGCSLAKHRKSDTLEAKDILLHLDRTWNMTLPGFGGDEIKTCKKPVGNDLHKERLAVIRKSLTGADVTKSSAGQVAGNIKGHLSKPTQSTVGS</sequence>
<dbReference type="InterPro" id="IPR009072">
    <property type="entry name" value="Histone-fold"/>
</dbReference>
<evidence type="ECO:0000256" key="4">
    <source>
        <dbReference type="ARBA" id="ARBA00023163"/>
    </source>
</evidence>
<proteinExistence type="inferred from homology"/>
<organism evidence="8 9">
    <name type="scientific">Saponaria officinalis</name>
    <name type="common">Common soapwort</name>
    <name type="synonym">Lychnis saponaria</name>
    <dbReference type="NCBI Taxonomy" id="3572"/>
    <lineage>
        <taxon>Eukaryota</taxon>
        <taxon>Viridiplantae</taxon>
        <taxon>Streptophyta</taxon>
        <taxon>Embryophyta</taxon>
        <taxon>Tracheophyta</taxon>
        <taxon>Spermatophyta</taxon>
        <taxon>Magnoliopsida</taxon>
        <taxon>eudicotyledons</taxon>
        <taxon>Gunneridae</taxon>
        <taxon>Pentapetalae</taxon>
        <taxon>Caryophyllales</taxon>
        <taxon>Caryophyllaceae</taxon>
        <taxon>Caryophylleae</taxon>
        <taxon>Saponaria</taxon>
    </lineage>
</organism>
<feature type="region of interest" description="Disordered" evidence="6">
    <location>
        <begin position="1"/>
        <end position="119"/>
    </location>
</feature>
<dbReference type="EMBL" id="JBDFQZ010000008">
    <property type="protein sequence ID" value="KAK9697888.1"/>
    <property type="molecule type" value="Genomic_DNA"/>
</dbReference>
<dbReference type="InterPro" id="IPR037794">
    <property type="entry name" value="TAF12"/>
</dbReference>
<evidence type="ECO:0000259" key="7">
    <source>
        <dbReference type="Pfam" id="PF03847"/>
    </source>
</evidence>
<gene>
    <name evidence="8" type="ORF">RND81_08G067400</name>
</gene>
<protein>
    <recommendedName>
        <fullName evidence="7">Transcription initiation factor TFIID subunit 12 domain-containing protein</fullName>
    </recommendedName>
</protein>
<evidence type="ECO:0000256" key="2">
    <source>
        <dbReference type="ARBA" id="ARBA00007530"/>
    </source>
</evidence>
<dbReference type="GO" id="GO:0003677">
    <property type="term" value="F:DNA binding"/>
    <property type="evidence" value="ECO:0007669"/>
    <property type="project" value="TreeGrafter"/>
</dbReference>
<evidence type="ECO:0000313" key="8">
    <source>
        <dbReference type="EMBL" id="KAK9697888.1"/>
    </source>
</evidence>
<dbReference type="GO" id="GO:0051123">
    <property type="term" value="P:RNA polymerase II preinitiation complex assembly"/>
    <property type="evidence" value="ECO:0007669"/>
    <property type="project" value="TreeGrafter"/>
</dbReference>
<dbReference type="PANTHER" id="PTHR12264:SF21">
    <property type="entry name" value="TRANSCRIPTION INITIATION FACTOR TFIID SUBUNIT 12"/>
    <property type="match status" value="1"/>
</dbReference>
<evidence type="ECO:0000256" key="5">
    <source>
        <dbReference type="ARBA" id="ARBA00023242"/>
    </source>
</evidence>
<feature type="compositionally biased region" description="Polar residues" evidence="6">
    <location>
        <begin position="34"/>
        <end position="56"/>
    </location>
</feature>
<evidence type="ECO:0000256" key="1">
    <source>
        <dbReference type="ARBA" id="ARBA00004123"/>
    </source>
</evidence>
<name>A0AAW1J4X4_SAPOF</name>
<evidence type="ECO:0000256" key="6">
    <source>
        <dbReference type="SAM" id="MobiDB-lite"/>
    </source>
</evidence>
<dbReference type="CDD" id="cd07981">
    <property type="entry name" value="HFD_TAF12"/>
    <property type="match status" value="1"/>
</dbReference>
<dbReference type="Proteomes" id="UP001443914">
    <property type="component" value="Unassembled WGS sequence"/>
</dbReference>
<dbReference type="Pfam" id="PF03847">
    <property type="entry name" value="TFIID_20kDa"/>
    <property type="match status" value="1"/>
</dbReference>
<dbReference type="EMBL" id="JBDFQZ010000008">
    <property type="protein sequence ID" value="KAK9697886.1"/>
    <property type="molecule type" value="Genomic_DNA"/>
</dbReference>
<dbReference type="Gene3D" id="1.10.20.10">
    <property type="entry name" value="Histone, subunit A"/>
    <property type="match status" value="1"/>
</dbReference>
<dbReference type="InterPro" id="IPR003228">
    <property type="entry name" value="TFIID_TAF12_dom"/>
</dbReference>
<keyword evidence="5" id="KW-0539">Nucleus</keyword>